<accession>A0AA46PRK9</accession>
<organism evidence="1 2">
    <name type="scientific">Cytobacillus firmus</name>
    <name type="common">Bacillus firmus</name>
    <dbReference type="NCBI Taxonomy" id="1399"/>
    <lineage>
        <taxon>Bacteria</taxon>
        <taxon>Bacillati</taxon>
        <taxon>Bacillota</taxon>
        <taxon>Bacilli</taxon>
        <taxon>Bacillales</taxon>
        <taxon>Bacillaceae</taxon>
        <taxon>Cytobacillus</taxon>
    </lineage>
</organism>
<dbReference type="AlphaFoldDB" id="A0AA46PRK9"/>
<sequence length="180" mass="20908">MFLLIVFYGSIKKLDHFQKEQAGQCKMEELDTLGIWCTSDFESAKSFAIGTETVCEISETDFWEDGTPKVVQYDKLIHGFVYKVYIDEPNLREFDSYDQFMNERDPFCDYASTKKRHLTWQDKAILVNKDEANTLFYRSLSKQGNDGMVIPKMPIETGPEDMYCIFSGDIMQIADVFSME</sequence>
<protein>
    <submittedName>
        <fullName evidence="1">Uncharacterized protein</fullName>
    </submittedName>
</protein>
<evidence type="ECO:0000313" key="1">
    <source>
        <dbReference type="EMBL" id="UYG95547.1"/>
    </source>
</evidence>
<evidence type="ECO:0000313" key="2">
    <source>
        <dbReference type="Proteomes" id="UP001163104"/>
    </source>
</evidence>
<gene>
    <name evidence="1" type="ORF">OD459_00540</name>
</gene>
<dbReference type="RefSeq" id="WP_263599678.1">
    <property type="nucleotide sequence ID" value="NZ_CP107027.1"/>
</dbReference>
<dbReference type="EMBL" id="CP107027">
    <property type="protein sequence ID" value="UYG95547.1"/>
    <property type="molecule type" value="Genomic_DNA"/>
</dbReference>
<proteinExistence type="predicted"/>
<dbReference type="Proteomes" id="UP001163104">
    <property type="component" value="Chromosome"/>
</dbReference>
<reference evidence="1" key="1">
    <citation type="submission" date="2022-10" db="EMBL/GenBank/DDBJ databases">
        <title>Mechanism of multi-heavy metal repair in Cytobacillus Firmus M7.</title>
        <authorList>
            <person name="Li X."/>
            <person name="Yu C."/>
        </authorList>
    </citation>
    <scope>NUCLEOTIDE SEQUENCE</scope>
    <source>
        <strain evidence="1">M7</strain>
    </source>
</reference>
<name>A0AA46PRK9_CYTFI</name>